<reference evidence="4" key="1">
    <citation type="journal article" date="2019" name="PLoS Negl. Trop. Dis.">
        <title>Revisiting the worldwide diversity of Leptospira species in the environment.</title>
        <authorList>
            <person name="Vincent A.T."/>
            <person name="Schiettekatte O."/>
            <person name="Bourhy P."/>
            <person name="Veyrier F.J."/>
            <person name="Picardeau M."/>
        </authorList>
    </citation>
    <scope>NUCLEOTIDE SEQUENCE [LARGE SCALE GENOMIC DNA]</scope>
    <source>
        <strain evidence="4">201800277</strain>
    </source>
</reference>
<dbReference type="Pfam" id="PF00144">
    <property type="entry name" value="Beta-lactamase"/>
    <property type="match status" value="2"/>
</dbReference>
<dbReference type="AlphaFoldDB" id="A0A2M9Y4P0"/>
<comment type="subcellular location">
    <subcellularLocation>
        <location evidence="1">Membrane</location>
    </subcellularLocation>
</comment>
<feature type="domain" description="Beta-lactamase-related" evidence="3">
    <location>
        <begin position="33"/>
        <end position="308"/>
    </location>
</feature>
<evidence type="ECO:0000256" key="2">
    <source>
        <dbReference type="ARBA" id="ARBA00023136"/>
    </source>
</evidence>
<feature type="domain" description="Beta-lactamase-related" evidence="3">
    <location>
        <begin position="347"/>
        <end position="660"/>
    </location>
</feature>
<name>A0A2M9Y4P0_9LEPT</name>
<dbReference type="GO" id="GO:0016020">
    <property type="term" value="C:membrane"/>
    <property type="evidence" value="ECO:0007669"/>
    <property type="project" value="UniProtKB-SubCell"/>
</dbReference>
<dbReference type="InterPro" id="IPR001466">
    <property type="entry name" value="Beta-lactam-related"/>
</dbReference>
<keyword evidence="4" id="KW-0378">Hydrolase</keyword>
<protein>
    <submittedName>
        <fullName evidence="4">Class A beta-lactamase-related serine hydrolase</fullName>
    </submittedName>
</protein>
<organism evidence="4 5">
    <name type="scientific">Leptospira brenneri</name>
    <dbReference type="NCBI Taxonomy" id="2023182"/>
    <lineage>
        <taxon>Bacteria</taxon>
        <taxon>Pseudomonadati</taxon>
        <taxon>Spirochaetota</taxon>
        <taxon>Spirochaetia</taxon>
        <taxon>Leptospirales</taxon>
        <taxon>Leptospiraceae</taxon>
        <taxon>Leptospira</taxon>
    </lineage>
</organism>
<keyword evidence="2" id="KW-0472">Membrane</keyword>
<sequence>MLFRILICIFLSLLVTNCGESEIGTFSEETKEKIRRKIKQEGFQGAVLISQDDNILFRESIYPGKKRKNSQLYKKHNFPLGESTKTFTAYVIHILEEEKKISLTDSVSKHLKWFPYSKITIGHLLRHTSGLPKIIEFLPNFDSEKNHLKRDDIKRLFLESKLKPAFPPGEYWKYSRLDYLFLSYIIEKVTGTSYSHYLKEKVFSPLGFQNTTVDSGEVLLGNSGIYSIPEDLSLFSLELKKPKLISKLSRDTLIKKTVLSDSISEDPIAFGEGVFVGDYFYWTYGKEKGISNFVYHDLKSRIFITIVSPYGKSKGDLSSVKSALTEIIFYAKKLNLRKKTNLPNEVYIEDLMKEEKVPSLGIAVFRNHGLSWKKMYGTKSQNTLFRAGSLSKTMTATATLRLVESGQLDLYSNWIGKLKTFKVSVPNTKKRSLVNLDLILSHTSGLTEKGNWDDPINSGKKHLRELKDTNTTKGNGLKLYYKPGSKSRYSGGGYSIVQEILTDRTKKSFQNLMSEVVFQPLHMTRSTFKQNLTTEDDRCDGYDEQGNLLPQKSFVTPELSSGGLWTTPEEVGILFHEVAKAKQGKSNFLTKESAEYLLSPKMSAANLTVHALVAHGFFLNRTGKTEYFFHGGHTKGHKSLAIFNTEKGYGVVIMTNSENGSKLIWRILRSISVEEKWDKFVN</sequence>
<dbReference type="Proteomes" id="UP000297891">
    <property type="component" value="Unassembled WGS sequence"/>
</dbReference>
<evidence type="ECO:0000259" key="3">
    <source>
        <dbReference type="Pfam" id="PF00144"/>
    </source>
</evidence>
<dbReference type="Gene3D" id="3.40.710.10">
    <property type="entry name" value="DD-peptidase/beta-lactamase superfamily"/>
    <property type="match status" value="2"/>
</dbReference>
<accession>A0A2M9Y4P0</accession>
<dbReference type="EMBL" id="RQFP01000001">
    <property type="protein sequence ID" value="TGK96563.1"/>
    <property type="molecule type" value="Genomic_DNA"/>
</dbReference>
<dbReference type="GO" id="GO:0016787">
    <property type="term" value="F:hydrolase activity"/>
    <property type="evidence" value="ECO:0007669"/>
    <property type="project" value="UniProtKB-KW"/>
</dbReference>
<comment type="caution">
    <text evidence="4">The sequence shown here is derived from an EMBL/GenBank/DDBJ whole genome shotgun (WGS) entry which is preliminary data.</text>
</comment>
<proteinExistence type="predicted"/>
<evidence type="ECO:0000313" key="4">
    <source>
        <dbReference type="EMBL" id="TGK96563.1"/>
    </source>
</evidence>
<dbReference type="PANTHER" id="PTHR46825:SF11">
    <property type="entry name" value="PENICILLIN-BINDING PROTEIN 4"/>
    <property type="match status" value="1"/>
</dbReference>
<dbReference type="RefSeq" id="WP_100789742.1">
    <property type="nucleotide sequence ID" value="NZ_NPDQ01000002.1"/>
</dbReference>
<keyword evidence="5" id="KW-1185">Reference proteome</keyword>
<dbReference type="InterPro" id="IPR012338">
    <property type="entry name" value="Beta-lactam/transpept-like"/>
</dbReference>
<dbReference type="InterPro" id="IPR050491">
    <property type="entry name" value="AmpC-like"/>
</dbReference>
<evidence type="ECO:0000256" key="1">
    <source>
        <dbReference type="ARBA" id="ARBA00004370"/>
    </source>
</evidence>
<dbReference type="PANTHER" id="PTHR46825">
    <property type="entry name" value="D-ALANYL-D-ALANINE-CARBOXYPEPTIDASE/ENDOPEPTIDASE AMPH"/>
    <property type="match status" value="1"/>
</dbReference>
<evidence type="ECO:0000313" key="5">
    <source>
        <dbReference type="Proteomes" id="UP000297891"/>
    </source>
</evidence>
<gene>
    <name evidence="4" type="ORF">EHQ30_08180</name>
</gene>
<dbReference type="OrthoDB" id="9797709at2"/>
<dbReference type="SUPFAM" id="SSF56601">
    <property type="entry name" value="beta-lactamase/transpeptidase-like"/>
    <property type="match status" value="2"/>
</dbReference>